<keyword evidence="10 13" id="KW-0092">Biotin</keyword>
<comment type="pathway">
    <text evidence="2 13">Lipid metabolism; malonyl-CoA biosynthesis; malonyl-CoA from acetyl-CoA: step 1/1.</text>
</comment>
<dbReference type="GO" id="GO:0004075">
    <property type="term" value="F:biotin carboxylase activity"/>
    <property type="evidence" value="ECO:0007669"/>
    <property type="project" value="UniProtKB-EC"/>
</dbReference>
<keyword evidence="8 12" id="KW-0067">ATP-binding</keyword>
<dbReference type="Gene3D" id="3.30.470.20">
    <property type="entry name" value="ATP-grasp fold, B domain"/>
    <property type="match status" value="1"/>
</dbReference>
<dbReference type="InterPro" id="IPR011761">
    <property type="entry name" value="ATP-grasp"/>
</dbReference>
<dbReference type="EC" id="6.3.4.14" evidence="4 13"/>
<sequence length="457" mass="50036">MFRKILIANRGEIALRVLRACRELGIRSVIAYSEADRDSLPVRLSDEAVCIGPAPAARSYNNIPAIISAALVTGCDAIHPGYGFLSENPSLAEICRECSITFIGPRPDVMAQMGDKAVARSVMRKAGIPVMPGAEGAVHDPQAAREVAKSTGFPVLIKAVAGGGGRGMRIAWDDRDLARSFSIAQTEAQAAFGNGSVYIERYLEHPRHVEVQVLADEHNHVVTLGERDCSLQRRYQKLVEESPAPNLSNKLRDNLAKAALKGAKAINYTGAGTFEFLVDRDDRFYFTEANTRIQVEHPVTEMVTGLDLVKWQIRIAAGEPLDFGQRDVRYTGHAIEIRINAENPATNFSPCCGQVTGLVFPGGPGVRVDSHLYPGYHIPPHYDSLLGKLIAWGANRDEAIARLRRALSETVVSGIDTTVGFYRKLVMDEEYCAGRLSTGFIATFMERSDAVWDEPEL</sequence>
<keyword evidence="13" id="KW-0444">Lipid biosynthesis</keyword>
<dbReference type="InterPro" id="IPR016185">
    <property type="entry name" value="PreATP-grasp_dom_sf"/>
</dbReference>
<evidence type="ECO:0000256" key="10">
    <source>
        <dbReference type="ARBA" id="ARBA00023267"/>
    </source>
</evidence>
<evidence type="ECO:0000313" key="16">
    <source>
        <dbReference type="EMBL" id="CCF83867.1"/>
    </source>
</evidence>
<dbReference type="EMBL" id="CAGS01000201">
    <property type="protein sequence ID" value="CCF83867.1"/>
    <property type="molecule type" value="Genomic_DNA"/>
</dbReference>
<dbReference type="InterPro" id="IPR005479">
    <property type="entry name" value="CPAse_ATP-bd"/>
</dbReference>
<comment type="function">
    <text evidence="1 13">This protein is a component of the acetyl coenzyme A carboxylase complex; first, biotin carboxylase catalyzes the carboxylation of the carrier protein and then the transcarboxylase transfers the carboxyl group to form malonyl-CoA.</text>
</comment>
<evidence type="ECO:0000256" key="8">
    <source>
        <dbReference type="ARBA" id="ARBA00022840"/>
    </source>
</evidence>
<dbReference type="GO" id="GO:2001295">
    <property type="term" value="P:malonyl-CoA biosynthetic process"/>
    <property type="evidence" value="ECO:0007669"/>
    <property type="project" value="UniProtKB-UniPathway"/>
</dbReference>
<keyword evidence="13" id="KW-0276">Fatty acid metabolism</keyword>
<dbReference type="FunFam" id="3.30.1490.20:FF:000018">
    <property type="entry name" value="Biotin carboxylase"/>
    <property type="match status" value="1"/>
</dbReference>
<dbReference type="InterPro" id="IPR051602">
    <property type="entry name" value="ACC_Biotin_Carboxylase"/>
</dbReference>
<dbReference type="NCBIfam" id="NF006367">
    <property type="entry name" value="PRK08591.1"/>
    <property type="match status" value="1"/>
</dbReference>
<keyword evidence="6" id="KW-0479">Metal-binding</keyword>
<evidence type="ECO:0000256" key="7">
    <source>
        <dbReference type="ARBA" id="ARBA00022741"/>
    </source>
</evidence>
<dbReference type="GO" id="GO:0046872">
    <property type="term" value="F:metal ion binding"/>
    <property type="evidence" value="ECO:0007669"/>
    <property type="project" value="UniProtKB-KW"/>
</dbReference>
<dbReference type="RefSeq" id="WP_008477550.1">
    <property type="nucleotide sequence ID" value="NZ_CAGS01000201.1"/>
</dbReference>
<accession>I4EGQ5</accession>
<dbReference type="InterPro" id="IPR011764">
    <property type="entry name" value="Biotin_carboxylation_dom"/>
</dbReference>
<dbReference type="Pfam" id="PF02786">
    <property type="entry name" value="CPSase_L_D2"/>
    <property type="match status" value="1"/>
</dbReference>
<dbReference type="InterPro" id="IPR005482">
    <property type="entry name" value="Biotin_COase_C"/>
</dbReference>
<evidence type="ECO:0000256" key="9">
    <source>
        <dbReference type="ARBA" id="ARBA00022842"/>
    </source>
</evidence>
<dbReference type="Pfam" id="PF00289">
    <property type="entry name" value="Biotin_carb_N"/>
    <property type="match status" value="1"/>
</dbReference>
<reference evidence="16 17" key="1">
    <citation type="journal article" date="2012" name="ISME J.">
        <title>Nitrification expanded: discovery, physiology and genomics of a nitrite-oxidizing bacterium from the phylum Chloroflexi.</title>
        <authorList>
            <person name="Sorokin D.Y."/>
            <person name="Lucker S."/>
            <person name="Vejmelkova D."/>
            <person name="Kostrikina N.A."/>
            <person name="Kleerebezem R."/>
            <person name="Rijpstra W.I."/>
            <person name="Damste J.S."/>
            <person name="Le Paslier D."/>
            <person name="Muyzer G."/>
            <person name="Wagner M."/>
            <person name="van Loosdrecht M.C."/>
            <person name="Daims H."/>
        </authorList>
    </citation>
    <scope>NUCLEOTIDE SEQUENCE [LARGE SCALE GENOMIC DNA]</scope>
    <source>
        <strain evidence="17">none</strain>
    </source>
</reference>
<dbReference type="InterPro" id="IPR004549">
    <property type="entry name" value="Acetyl_CoA_COase_biotin_COase"/>
</dbReference>
<evidence type="ECO:0000256" key="4">
    <source>
        <dbReference type="ARBA" id="ARBA00013263"/>
    </source>
</evidence>
<evidence type="ECO:0000259" key="15">
    <source>
        <dbReference type="PROSITE" id="PS50979"/>
    </source>
</evidence>
<organism evidence="16 17">
    <name type="scientific">Nitrolancea hollandica Lb</name>
    <dbReference type="NCBI Taxonomy" id="1129897"/>
    <lineage>
        <taxon>Bacteria</taxon>
        <taxon>Pseudomonadati</taxon>
        <taxon>Thermomicrobiota</taxon>
        <taxon>Thermomicrobia</taxon>
        <taxon>Sphaerobacterales</taxon>
        <taxon>Sphaerobacterineae</taxon>
        <taxon>Sphaerobacteraceae</taxon>
        <taxon>Nitrolancea</taxon>
    </lineage>
</organism>
<evidence type="ECO:0000256" key="11">
    <source>
        <dbReference type="ARBA" id="ARBA00048600"/>
    </source>
</evidence>
<keyword evidence="17" id="KW-1185">Reference proteome</keyword>
<feature type="domain" description="Biotin carboxylation" evidence="15">
    <location>
        <begin position="1"/>
        <end position="446"/>
    </location>
</feature>
<dbReference type="GO" id="GO:0006633">
    <property type="term" value="P:fatty acid biosynthetic process"/>
    <property type="evidence" value="ECO:0007669"/>
    <property type="project" value="UniProtKB-KW"/>
</dbReference>
<keyword evidence="13" id="KW-0443">Lipid metabolism</keyword>
<dbReference type="PANTHER" id="PTHR48095">
    <property type="entry name" value="PYRUVATE CARBOXYLASE SUBUNIT A"/>
    <property type="match status" value="1"/>
</dbReference>
<evidence type="ECO:0000313" key="17">
    <source>
        <dbReference type="Proteomes" id="UP000004221"/>
    </source>
</evidence>
<dbReference type="PROSITE" id="PS50979">
    <property type="entry name" value="BC"/>
    <property type="match status" value="1"/>
</dbReference>
<dbReference type="PANTHER" id="PTHR48095:SF2">
    <property type="entry name" value="BIOTIN CARBOXYLASE, CHLOROPLASTIC"/>
    <property type="match status" value="1"/>
</dbReference>
<dbReference type="PROSITE" id="PS50975">
    <property type="entry name" value="ATP_GRASP"/>
    <property type="match status" value="1"/>
</dbReference>
<dbReference type="UniPathway" id="UPA00655">
    <property type="reaction ID" value="UER00711"/>
</dbReference>
<dbReference type="SUPFAM" id="SSF56059">
    <property type="entry name" value="Glutathione synthetase ATP-binding domain-like"/>
    <property type="match status" value="1"/>
</dbReference>
<evidence type="ECO:0000256" key="6">
    <source>
        <dbReference type="ARBA" id="ARBA00022723"/>
    </source>
</evidence>
<evidence type="ECO:0000256" key="13">
    <source>
        <dbReference type="RuleBase" id="RU365063"/>
    </source>
</evidence>
<gene>
    <name evidence="16" type="primary">accC</name>
    <name evidence="16" type="ORF">NITHO_280010</name>
</gene>
<dbReference type="GO" id="GO:0005524">
    <property type="term" value="F:ATP binding"/>
    <property type="evidence" value="ECO:0007669"/>
    <property type="project" value="UniProtKB-UniRule"/>
</dbReference>
<keyword evidence="9" id="KW-0460">Magnesium</keyword>
<dbReference type="FunFam" id="3.40.50.20:FF:000010">
    <property type="entry name" value="Propionyl-CoA carboxylase subunit alpha"/>
    <property type="match status" value="1"/>
</dbReference>
<proteinExistence type="predicted"/>
<dbReference type="InterPro" id="IPR005481">
    <property type="entry name" value="BC-like_N"/>
</dbReference>
<dbReference type="Pfam" id="PF02785">
    <property type="entry name" value="Biotin_carb_C"/>
    <property type="match status" value="1"/>
</dbReference>
<evidence type="ECO:0000256" key="2">
    <source>
        <dbReference type="ARBA" id="ARBA00004956"/>
    </source>
</evidence>
<dbReference type="OrthoDB" id="9807469at2"/>
<evidence type="ECO:0000256" key="12">
    <source>
        <dbReference type="PROSITE-ProRule" id="PRU00409"/>
    </source>
</evidence>
<keyword evidence="7 12" id="KW-0547">Nucleotide-binding</keyword>
<evidence type="ECO:0000256" key="1">
    <source>
        <dbReference type="ARBA" id="ARBA00003761"/>
    </source>
</evidence>
<dbReference type="SUPFAM" id="SSF51246">
    <property type="entry name" value="Rudiment single hybrid motif"/>
    <property type="match status" value="1"/>
</dbReference>
<dbReference type="AlphaFoldDB" id="I4EGQ5"/>
<feature type="domain" description="ATP-grasp" evidence="14">
    <location>
        <begin position="120"/>
        <end position="317"/>
    </location>
</feature>
<name>I4EGQ5_9BACT</name>
<keyword evidence="5 13" id="KW-0436">Ligase</keyword>
<evidence type="ECO:0000259" key="14">
    <source>
        <dbReference type="PROSITE" id="PS50975"/>
    </source>
</evidence>
<dbReference type="SMART" id="SM00878">
    <property type="entry name" value="Biotin_carb_C"/>
    <property type="match status" value="1"/>
</dbReference>
<protein>
    <recommendedName>
        <fullName evidence="4 13">Biotin carboxylase</fullName>
        <ecNumber evidence="4 13">6.3.4.14</ecNumber>
    </recommendedName>
    <alternativeName>
        <fullName evidence="13">Acetyl-coenzyme A carboxylase biotin carboxylase subunit A</fullName>
    </alternativeName>
</protein>
<evidence type="ECO:0000256" key="5">
    <source>
        <dbReference type="ARBA" id="ARBA00022598"/>
    </source>
</evidence>
<dbReference type="InterPro" id="IPR011054">
    <property type="entry name" value="Rudment_hybrid_motif"/>
</dbReference>
<comment type="subunit">
    <text evidence="3 13">Acetyl-CoA carboxylase is a heterohexamer of biotin carboxyl carrier protein, biotin carboxylase and the two subunits of carboxyl transferase in a 2:2 complex.</text>
</comment>
<dbReference type="NCBIfam" id="TIGR00514">
    <property type="entry name" value="accC"/>
    <property type="match status" value="1"/>
</dbReference>
<keyword evidence="13" id="KW-0275">Fatty acid biosynthesis</keyword>
<comment type="caution">
    <text evidence="16">The sequence shown here is derived from an EMBL/GenBank/DDBJ whole genome shotgun (WGS) entry which is preliminary data.</text>
</comment>
<evidence type="ECO:0000256" key="3">
    <source>
        <dbReference type="ARBA" id="ARBA00011750"/>
    </source>
</evidence>
<dbReference type="Proteomes" id="UP000004221">
    <property type="component" value="Unassembled WGS sequence"/>
</dbReference>
<comment type="catalytic activity">
    <reaction evidence="11 13">
        <text>N(6)-biotinyl-L-lysyl-[protein] + hydrogencarbonate + ATP = N(6)-carboxybiotinyl-L-lysyl-[protein] + ADP + phosphate + H(+)</text>
        <dbReference type="Rhea" id="RHEA:13501"/>
        <dbReference type="Rhea" id="RHEA-COMP:10505"/>
        <dbReference type="Rhea" id="RHEA-COMP:10506"/>
        <dbReference type="ChEBI" id="CHEBI:15378"/>
        <dbReference type="ChEBI" id="CHEBI:17544"/>
        <dbReference type="ChEBI" id="CHEBI:30616"/>
        <dbReference type="ChEBI" id="CHEBI:43474"/>
        <dbReference type="ChEBI" id="CHEBI:83144"/>
        <dbReference type="ChEBI" id="CHEBI:83145"/>
        <dbReference type="ChEBI" id="CHEBI:456216"/>
        <dbReference type="EC" id="6.3.4.14"/>
    </reaction>
</comment>
<dbReference type="SUPFAM" id="SSF52440">
    <property type="entry name" value="PreATP-grasp domain"/>
    <property type="match status" value="1"/>
</dbReference>